<dbReference type="InterPro" id="IPR029071">
    <property type="entry name" value="Ubiquitin-like_domsf"/>
</dbReference>
<protein>
    <submittedName>
        <fullName evidence="3">Ubiquitin domain-containing protein 2</fullName>
    </submittedName>
</protein>
<dbReference type="Pfam" id="PF00240">
    <property type="entry name" value="ubiquitin"/>
    <property type="match status" value="1"/>
</dbReference>
<dbReference type="Pfam" id="PF16455">
    <property type="entry name" value="UBD"/>
    <property type="match status" value="1"/>
</dbReference>
<feature type="region of interest" description="Disordered" evidence="1">
    <location>
        <begin position="1"/>
        <end position="22"/>
    </location>
</feature>
<feature type="compositionally biased region" description="Basic residues" evidence="1">
    <location>
        <begin position="221"/>
        <end position="250"/>
    </location>
</feature>
<dbReference type="Gene3D" id="3.10.20.90">
    <property type="entry name" value="Phosphatidylinositol 3-kinase Catalytic Subunit, Chain A, domain 1"/>
    <property type="match status" value="1"/>
</dbReference>
<organism evidence="3 4">
    <name type="scientific">Echinococcus granulosus</name>
    <name type="common">Hydatid tapeworm</name>
    <dbReference type="NCBI Taxonomy" id="6210"/>
    <lineage>
        <taxon>Eukaryota</taxon>
        <taxon>Metazoa</taxon>
        <taxon>Spiralia</taxon>
        <taxon>Lophotrochozoa</taxon>
        <taxon>Platyhelminthes</taxon>
        <taxon>Cestoda</taxon>
        <taxon>Eucestoda</taxon>
        <taxon>Cyclophyllidea</taxon>
        <taxon>Taeniidae</taxon>
        <taxon>Echinococcus</taxon>
        <taxon>Echinococcus granulosus group</taxon>
    </lineage>
</organism>
<dbReference type="InterPro" id="IPR000626">
    <property type="entry name" value="Ubiquitin-like_dom"/>
</dbReference>
<dbReference type="InterPro" id="IPR038169">
    <property type="entry name" value="DC-UbP/UBTD2_N_sf"/>
</dbReference>
<evidence type="ECO:0000313" key="4">
    <source>
        <dbReference type="Proteomes" id="UP000019149"/>
    </source>
</evidence>
<dbReference type="CDD" id="cd01794">
    <property type="entry name" value="Ubl_UBTD"/>
    <property type="match status" value="1"/>
</dbReference>
<feature type="compositionally biased region" description="Low complexity" evidence="1">
    <location>
        <begin position="252"/>
        <end position="270"/>
    </location>
</feature>
<dbReference type="Proteomes" id="UP000019149">
    <property type="component" value="Unassembled WGS sequence"/>
</dbReference>
<feature type="domain" description="Ubiquitin-like" evidence="2">
    <location>
        <begin position="273"/>
        <end position="331"/>
    </location>
</feature>
<comment type="caution">
    <text evidence="3">The sequence shown here is derived from an EMBL/GenBank/DDBJ whole genome shotgun (WGS) entry which is preliminary data.</text>
</comment>
<feature type="compositionally biased region" description="Low complexity" evidence="1">
    <location>
        <begin position="202"/>
        <end position="220"/>
    </location>
</feature>
<dbReference type="CTD" id="36341740"/>
<dbReference type="EMBL" id="APAU02000049">
    <property type="protein sequence ID" value="EUB59162.1"/>
    <property type="molecule type" value="Genomic_DNA"/>
</dbReference>
<proteinExistence type="predicted"/>
<dbReference type="PROSITE" id="PS50053">
    <property type="entry name" value="UBIQUITIN_2"/>
    <property type="match status" value="1"/>
</dbReference>
<dbReference type="GeneID" id="36341740"/>
<dbReference type="Gene3D" id="1.20.225.20">
    <property type="entry name" value="Ub domain-containing protein, DC-UbP/UBTD2, N-terminal domain"/>
    <property type="match status" value="1"/>
</dbReference>
<dbReference type="KEGG" id="egl:EGR_06025"/>
<accession>W6ULX2</accession>
<sequence length="930" mass="101640">MGNRFHRSAVPSYRGGGNNWTSPRIAVGKNQPLKRGTTRWCSSQPIYHSQLKQKRDEFWDTAPAFEGRQEIWDALRSAAEAAERGDHEMAQAIIDSANIILPTGTLSESYDELGNRYQLPVFVLSQPTNLEPDPSGAGSSGDQILSSSYSSVVPAGATFANTLDATGDDEDDEGVTVVSLLSPHAPVTSTTTVVSAVAPSSAPTEAISASPSPSSRGASHPFRRLFHPRRRRAHSLSKKMRRKYGGRRSSHSTLFPSPFTASSSSTSAAPRPFDLRMRLSTGDEYSLPVTSNQSVLEAKRRLATLIGWPPDRQRWYCGGVALRDALRIADCPPSIAPPLSFVVQVVVHSPLEPESTWAHQNREAKHTNDLSIYLPAIHFSIHNTLVPDAAKKTSIRPSLDSKVVLSLKSEFNISNVSSNTFIVSKYFCGLPVPRDAEGAYFEGERERSDLIGAIVLLKGVSSLTVPIYNRSVLSGGNTSVSPVDYDVYASVFCAKKLISNLSNPKISRFMRFLERVVSLPLSPTEKTAFHAPSFCTARAVSGTGGDPTGHSLVRAFAVASQVATAYMESIAVPGGGNGWKHFMSDPHNITSYLCLGKGASFVLECHDPCVRFPSLLGLIKSTDIMLSTTNVFENGKSLRRYSWLEEWKNPRFCVPTDTFSCTCPRLLLVHSMAQRRRAALMTTLRKEATSVHSALPSLLHTPTSTEANNPEHPDWPHRVLALLSEALCNRFVPLPASNGQATLICDHQQSQKQQGCVPEALVQRLWKITSYVETVLRSSPAQQEYAKLSSYPFLRIVEQELAKVSTKGANHTTPWLHIYVGQPDSIALLLHALNITVGSTDQQRAVGRLVMEVLRGEPPRLRFILDGVDISEALKPLGLCHGQPPICTSTSFLAFLRGPTFWGSSIRTALKSSEAAYIALCASPDFRTTI</sequence>
<name>W6ULX2_ECHGR</name>
<feature type="region of interest" description="Disordered" evidence="1">
    <location>
        <begin position="202"/>
        <end position="270"/>
    </location>
</feature>
<dbReference type="SUPFAM" id="SSF54236">
    <property type="entry name" value="Ubiquitin-like"/>
    <property type="match status" value="1"/>
</dbReference>
<evidence type="ECO:0000256" key="1">
    <source>
        <dbReference type="SAM" id="MobiDB-lite"/>
    </source>
</evidence>
<dbReference type="OrthoDB" id="6268106at2759"/>
<evidence type="ECO:0000313" key="3">
    <source>
        <dbReference type="EMBL" id="EUB59162.1"/>
    </source>
</evidence>
<evidence type="ECO:0000259" key="2">
    <source>
        <dbReference type="PROSITE" id="PS50053"/>
    </source>
</evidence>
<keyword evidence="4" id="KW-1185">Reference proteome</keyword>
<dbReference type="InterPro" id="IPR032752">
    <property type="entry name" value="DC-UbP/UBTD2_N"/>
</dbReference>
<dbReference type="STRING" id="6210.W6ULX2"/>
<reference evidence="3 4" key="1">
    <citation type="journal article" date="2013" name="Nat. Genet.">
        <title>The genome of the hydatid tapeworm Echinococcus granulosus.</title>
        <authorList>
            <person name="Zheng H."/>
            <person name="Zhang W."/>
            <person name="Zhang L."/>
            <person name="Zhang Z."/>
            <person name="Li J."/>
            <person name="Lu G."/>
            <person name="Zhu Y."/>
            <person name="Wang Y."/>
            <person name="Huang Y."/>
            <person name="Liu J."/>
            <person name="Kang H."/>
            <person name="Chen J."/>
            <person name="Wang L."/>
            <person name="Chen A."/>
            <person name="Yu S."/>
            <person name="Gao Z."/>
            <person name="Jin L."/>
            <person name="Gu W."/>
            <person name="Wang Z."/>
            <person name="Zhao L."/>
            <person name="Shi B."/>
            <person name="Wen H."/>
            <person name="Lin R."/>
            <person name="Jones M.K."/>
            <person name="Brejova B."/>
            <person name="Vinar T."/>
            <person name="Zhao G."/>
            <person name="McManus D.P."/>
            <person name="Chen Z."/>
            <person name="Zhou Y."/>
            <person name="Wang S."/>
        </authorList>
    </citation>
    <scope>NUCLEOTIDE SEQUENCE [LARGE SCALE GENOMIC DNA]</scope>
</reference>
<dbReference type="RefSeq" id="XP_024350358.1">
    <property type="nucleotide sequence ID" value="XM_024495274.1"/>
</dbReference>
<dbReference type="AlphaFoldDB" id="W6ULX2"/>
<dbReference type="InterPro" id="IPR039869">
    <property type="entry name" value="UBTD1/2"/>
</dbReference>
<gene>
    <name evidence="3" type="ORF">EGR_06025</name>
</gene>
<dbReference type="PANTHER" id="PTHR13609">
    <property type="entry name" value="UBIQUITIN DOMAIN CONTAINING 1 PROTEIN-RELATED"/>
    <property type="match status" value="1"/>
</dbReference>